<feature type="region of interest" description="Disordered" evidence="1">
    <location>
        <begin position="1"/>
        <end position="36"/>
    </location>
</feature>
<accession>A0ABQ9YL08</accession>
<keyword evidence="3" id="KW-1185">Reference proteome</keyword>
<reference evidence="2 3" key="1">
    <citation type="journal article" date="2022" name="bioRxiv">
        <title>Genomics of Preaxostyla Flagellates Illuminates Evolutionary Transitions and the Path Towards Mitochondrial Loss.</title>
        <authorList>
            <person name="Novak L.V.F."/>
            <person name="Treitli S.C."/>
            <person name="Pyrih J."/>
            <person name="Halakuc P."/>
            <person name="Pipaliya S.V."/>
            <person name="Vacek V."/>
            <person name="Brzon O."/>
            <person name="Soukal P."/>
            <person name="Eme L."/>
            <person name="Dacks J.B."/>
            <person name="Karnkowska A."/>
            <person name="Elias M."/>
            <person name="Hampl V."/>
        </authorList>
    </citation>
    <scope>NUCLEOTIDE SEQUENCE [LARGE SCALE GENOMIC DNA]</scope>
    <source>
        <strain evidence="2">NAU3</strain>
        <tissue evidence="2">Gut</tissue>
    </source>
</reference>
<sequence>MRDRLAVQLYTPQNDPPSAQSRSERTPLSQSSRPLALPQSHFTPLHLHSRQRLPSSAKPAPVVRPPNIVVIQFGQHLQAHIDHLKRQILMAQVEYKNVHRSLRKTASIANMSQNRSYANTSVTHIVTWTDNQRRIVRSSVCGAPVGVAATDGRR</sequence>
<dbReference type="Proteomes" id="UP001281761">
    <property type="component" value="Unassembled WGS sequence"/>
</dbReference>
<evidence type="ECO:0000256" key="1">
    <source>
        <dbReference type="SAM" id="MobiDB-lite"/>
    </source>
</evidence>
<comment type="caution">
    <text evidence="2">The sequence shown here is derived from an EMBL/GenBank/DDBJ whole genome shotgun (WGS) entry which is preliminary data.</text>
</comment>
<proteinExistence type="predicted"/>
<protein>
    <submittedName>
        <fullName evidence="2">Uncharacterized protein</fullName>
    </submittedName>
</protein>
<gene>
    <name evidence="2" type="ORF">BLNAU_355</name>
</gene>
<name>A0ABQ9YL08_9EUKA</name>
<dbReference type="EMBL" id="JARBJD010000002">
    <property type="protein sequence ID" value="KAK2964439.1"/>
    <property type="molecule type" value="Genomic_DNA"/>
</dbReference>
<evidence type="ECO:0000313" key="2">
    <source>
        <dbReference type="EMBL" id="KAK2964439.1"/>
    </source>
</evidence>
<evidence type="ECO:0000313" key="3">
    <source>
        <dbReference type="Proteomes" id="UP001281761"/>
    </source>
</evidence>
<feature type="compositionally biased region" description="Polar residues" evidence="1">
    <location>
        <begin position="10"/>
        <end position="33"/>
    </location>
</feature>
<organism evidence="2 3">
    <name type="scientific">Blattamonas nauphoetae</name>
    <dbReference type="NCBI Taxonomy" id="2049346"/>
    <lineage>
        <taxon>Eukaryota</taxon>
        <taxon>Metamonada</taxon>
        <taxon>Preaxostyla</taxon>
        <taxon>Oxymonadida</taxon>
        <taxon>Blattamonas</taxon>
    </lineage>
</organism>